<evidence type="ECO:0000313" key="4">
    <source>
        <dbReference type="Proteomes" id="UP000265692"/>
    </source>
</evidence>
<proteinExistence type="predicted"/>
<gene>
    <name evidence="3" type="ORF">D1B33_02760</name>
</gene>
<dbReference type="InterPro" id="IPR009936">
    <property type="entry name" value="DUF1468"/>
</dbReference>
<dbReference type="OrthoDB" id="1683098at2"/>
<reference evidence="3 4" key="1">
    <citation type="submission" date="2018-08" db="EMBL/GenBank/DDBJ databases">
        <title>Lysinibacillus sp. YLB-03 draft genome sequence.</title>
        <authorList>
            <person name="Yu L."/>
        </authorList>
    </citation>
    <scope>NUCLEOTIDE SEQUENCE [LARGE SCALE GENOMIC DNA]</scope>
    <source>
        <strain evidence="3 4">YLB-03</strain>
    </source>
</reference>
<dbReference type="Pfam" id="PF07331">
    <property type="entry name" value="TctB"/>
    <property type="match status" value="1"/>
</dbReference>
<keyword evidence="1" id="KW-0472">Membrane</keyword>
<keyword evidence="1" id="KW-1133">Transmembrane helix</keyword>
<feature type="transmembrane region" description="Helical" evidence="1">
    <location>
        <begin position="117"/>
        <end position="139"/>
    </location>
</feature>
<protein>
    <submittedName>
        <fullName evidence="3">Tripartite tricarboxylate transporter TctB family protein</fullName>
    </submittedName>
</protein>
<evidence type="ECO:0000259" key="2">
    <source>
        <dbReference type="Pfam" id="PF07331"/>
    </source>
</evidence>
<dbReference type="RefSeq" id="WP_118874799.1">
    <property type="nucleotide sequence ID" value="NZ_QWEI01000001.1"/>
</dbReference>
<keyword evidence="1" id="KW-0812">Transmembrane</keyword>
<feature type="transmembrane region" description="Helical" evidence="1">
    <location>
        <begin position="78"/>
        <end position="111"/>
    </location>
</feature>
<accession>A0A396SK97</accession>
<dbReference type="AlphaFoldDB" id="A0A396SK97"/>
<keyword evidence="4" id="KW-1185">Reference proteome</keyword>
<organism evidence="3 4">
    <name type="scientific">Ureibacillus yapensis</name>
    <dbReference type="NCBI Taxonomy" id="2304605"/>
    <lineage>
        <taxon>Bacteria</taxon>
        <taxon>Bacillati</taxon>
        <taxon>Bacillota</taxon>
        <taxon>Bacilli</taxon>
        <taxon>Bacillales</taxon>
        <taxon>Caryophanaceae</taxon>
        <taxon>Ureibacillus</taxon>
    </lineage>
</organism>
<dbReference type="Proteomes" id="UP000265692">
    <property type="component" value="Unassembled WGS sequence"/>
</dbReference>
<dbReference type="EMBL" id="QWEI01000001">
    <property type="protein sequence ID" value="RHW39789.1"/>
    <property type="molecule type" value="Genomic_DNA"/>
</dbReference>
<evidence type="ECO:0000256" key="1">
    <source>
        <dbReference type="SAM" id="Phobius"/>
    </source>
</evidence>
<comment type="caution">
    <text evidence="3">The sequence shown here is derived from an EMBL/GenBank/DDBJ whole genome shotgun (WGS) entry which is preliminary data.</text>
</comment>
<name>A0A396SK97_9BACL</name>
<evidence type="ECO:0000313" key="3">
    <source>
        <dbReference type="EMBL" id="RHW39789.1"/>
    </source>
</evidence>
<feature type="transmembrane region" description="Helical" evidence="1">
    <location>
        <begin position="40"/>
        <end position="58"/>
    </location>
</feature>
<feature type="domain" description="DUF1468" evidence="2">
    <location>
        <begin position="9"/>
        <end position="144"/>
    </location>
</feature>
<sequence>MTNTFDKSMGVILLVISILFVTESMKISGSAYGSVIGPKTYPLILGIILGFLSLRLLYETFRKNSETPEKMKLNYKRFGIILVSAILYVFLLEIIGYILATFLFLLISFWVMEKGKLLSTILIALFFTLGVYLMFVTLLGGSLPKFTLF</sequence>